<evidence type="ECO:0000256" key="2">
    <source>
        <dbReference type="SAM" id="Phobius"/>
    </source>
</evidence>
<gene>
    <name evidence="3" type="ORF">ACFPIJ_15930</name>
</gene>
<keyword evidence="2" id="KW-0812">Transmembrane</keyword>
<keyword evidence="2" id="KW-0472">Membrane</keyword>
<evidence type="ECO:0000256" key="1">
    <source>
        <dbReference type="SAM" id="MobiDB-lite"/>
    </source>
</evidence>
<keyword evidence="4" id="KW-1185">Reference proteome</keyword>
<comment type="caution">
    <text evidence="3">The sequence shown here is derived from an EMBL/GenBank/DDBJ whole genome shotgun (WGS) entry which is preliminary data.</text>
</comment>
<evidence type="ECO:0000313" key="4">
    <source>
        <dbReference type="Proteomes" id="UP001595912"/>
    </source>
</evidence>
<feature type="compositionally biased region" description="Polar residues" evidence="1">
    <location>
        <begin position="1"/>
        <end position="13"/>
    </location>
</feature>
<feature type="region of interest" description="Disordered" evidence="1">
    <location>
        <begin position="82"/>
        <end position="139"/>
    </location>
</feature>
<evidence type="ECO:0000313" key="3">
    <source>
        <dbReference type="EMBL" id="MFC4999325.1"/>
    </source>
</evidence>
<reference evidence="4" key="1">
    <citation type="journal article" date="2019" name="Int. J. Syst. Evol. Microbiol.">
        <title>The Global Catalogue of Microorganisms (GCM) 10K type strain sequencing project: providing services to taxonomists for standard genome sequencing and annotation.</title>
        <authorList>
            <consortium name="The Broad Institute Genomics Platform"/>
            <consortium name="The Broad Institute Genome Sequencing Center for Infectious Disease"/>
            <person name="Wu L."/>
            <person name="Ma J."/>
        </authorList>
    </citation>
    <scope>NUCLEOTIDE SEQUENCE [LARGE SCALE GENOMIC DNA]</scope>
    <source>
        <strain evidence="4">CGMCC 4.7152</strain>
    </source>
</reference>
<feature type="transmembrane region" description="Helical" evidence="2">
    <location>
        <begin position="36"/>
        <end position="55"/>
    </location>
</feature>
<organism evidence="3 4">
    <name type="scientific">Dactylosporangium cerinum</name>
    <dbReference type="NCBI Taxonomy" id="1434730"/>
    <lineage>
        <taxon>Bacteria</taxon>
        <taxon>Bacillati</taxon>
        <taxon>Actinomycetota</taxon>
        <taxon>Actinomycetes</taxon>
        <taxon>Micromonosporales</taxon>
        <taxon>Micromonosporaceae</taxon>
        <taxon>Dactylosporangium</taxon>
    </lineage>
</organism>
<sequence length="275" mass="29232">MSTGETEVQQDSAANVRGPRHLQRSRRGRHAARPRIGLYLGAAIIAATGIGWSLLPTSSATTPGIAVHADMALADDADRARVAENDASRSKQRGQVQPSRQPTATATAHPKPSQTKPSAPASSSPASSPSPTVRGPVGGLTQAEMNNAVAIIEAGQQLKLPRRAFVVAIATALQESHLRNLANANLPESLKHPNEGVGYDHDSVGLFQQRPNWGTVAQLMDPHESARRFYSALAKIPGWEQLQITVAAQTVQVSAYPDAYAKWQTLAQQIVDAVA</sequence>
<accession>A0ABV9VSF6</accession>
<feature type="region of interest" description="Disordered" evidence="1">
    <location>
        <begin position="1"/>
        <end position="30"/>
    </location>
</feature>
<name>A0ABV9VSF6_9ACTN</name>
<proteinExistence type="predicted"/>
<feature type="compositionally biased region" description="Basic residues" evidence="1">
    <location>
        <begin position="18"/>
        <end position="30"/>
    </location>
</feature>
<protein>
    <recommendedName>
        <fullName evidence="5">Peptidase M23</fullName>
    </recommendedName>
</protein>
<dbReference type="RefSeq" id="WP_380115725.1">
    <property type="nucleotide sequence ID" value="NZ_JBHSIU010000018.1"/>
</dbReference>
<feature type="compositionally biased region" description="Polar residues" evidence="1">
    <location>
        <begin position="93"/>
        <end position="116"/>
    </location>
</feature>
<keyword evidence="2" id="KW-1133">Transmembrane helix</keyword>
<dbReference type="Proteomes" id="UP001595912">
    <property type="component" value="Unassembled WGS sequence"/>
</dbReference>
<dbReference type="EMBL" id="JBHSIU010000018">
    <property type="protein sequence ID" value="MFC4999325.1"/>
    <property type="molecule type" value="Genomic_DNA"/>
</dbReference>
<evidence type="ECO:0008006" key="5">
    <source>
        <dbReference type="Google" id="ProtNLM"/>
    </source>
</evidence>
<feature type="compositionally biased region" description="Low complexity" evidence="1">
    <location>
        <begin position="117"/>
        <end position="131"/>
    </location>
</feature>